<reference evidence="2 3" key="1">
    <citation type="submission" date="2019-12" db="EMBL/GenBank/DDBJ databases">
        <title>Genomic-based taxomic classification of the family Erythrobacteraceae.</title>
        <authorList>
            <person name="Xu L."/>
        </authorList>
    </citation>
    <scope>NUCLEOTIDE SEQUENCE [LARGE SCALE GENOMIC DNA]</scope>
    <source>
        <strain evidence="2 3">MCCC 1K01500</strain>
    </source>
</reference>
<evidence type="ECO:0000313" key="2">
    <source>
        <dbReference type="EMBL" id="MXO60508.1"/>
    </source>
</evidence>
<keyword evidence="1" id="KW-0732">Signal</keyword>
<proteinExistence type="predicted"/>
<dbReference type="EMBL" id="WTYM01000052">
    <property type="protein sequence ID" value="MXO60508.1"/>
    <property type="molecule type" value="Genomic_DNA"/>
</dbReference>
<feature type="chain" id="PRO_5026060444" description="17 kDa surface antigen" evidence="1">
    <location>
        <begin position="24"/>
        <end position="292"/>
    </location>
</feature>
<organism evidence="2 3">
    <name type="scientific">Croceibacterium salegens</name>
    <dbReference type="NCBI Taxonomy" id="1737568"/>
    <lineage>
        <taxon>Bacteria</taxon>
        <taxon>Pseudomonadati</taxon>
        <taxon>Pseudomonadota</taxon>
        <taxon>Alphaproteobacteria</taxon>
        <taxon>Sphingomonadales</taxon>
        <taxon>Erythrobacteraceae</taxon>
        <taxon>Croceibacterium</taxon>
    </lineage>
</organism>
<accession>A0A6I4SYL7</accession>
<dbReference type="RefSeq" id="WP_159796471.1">
    <property type="nucleotide sequence ID" value="NZ_WTYM01000052.1"/>
</dbReference>
<name>A0A6I4SYL7_9SPHN</name>
<protein>
    <recommendedName>
        <fullName evidence="4">17 kDa surface antigen</fullName>
    </recommendedName>
</protein>
<comment type="caution">
    <text evidence="2">The sequence shown here is derived from an EMBL/GenBank/DDBJ whole genome shotgun (WGS) entry which is preliminary data.</text>
</comment>
<gene>
    <name evidence="2" type="ORF">GRI89_13260</name>
</gene>
<dbReference type="Proteomes" id="UP000433652">
    <property type="component" value="Unassembled WGS sequence"/>
</dbReference>
<evidence type="ECO:0000313" key="3">
    <source>
        <dbReference type="Proteomes" id="UP000433652"/>
    </source>
</evidence>
<feature type="signal peptide" evidence="1">
    <location>
        <begin position="1"/>
        <end position="23"/>
    </location>
</feature>
<dbReference type="AlphaFoldDB" id="A0A6I4SYL7"/>
<evidence type="ECO:0000256" key="1">
    <source>
        <dbReference type="SAM" id="SignalP"/>
    </source>
</evidence>
<sequence>MKRVTSLLLAASGLAMVASPALAQDSYTLPPPPPPVVYQPAPVQQAPAVMPVQTYPAAPMPQVQYQGQYEGQVQAIGPVRQYGYGAVQYPQPAPQYAPPVTQYPAEYPAQTGLPPVPTVGYTLQQREAWLADCRRRYYGEKKKSGGLIGGLLGAIGGGIAGHEVTNGSSHRRLGGTLIGAGVGGLLGAAIGSAIGAASDRDDIDECEAYLNNYTGGYGPGPAYGPYGYGYTGYVTVMVPVATQATYTYSAPTRRETQYVTEEIVEEKVVVPQTKYVRTAPATKTTKYTKSTK</sequence>
<evidence type="ECO:0008006" key="4">
    <source>
        <dbReference type="Google" id="ProtNLM"/>
    </source>
</evidence>
<keyword evidence="3" id="KW-1185">Reference proteome</keyword>